<dbReference type="PANTHER" id="PTHR48081">
    <property type="entry name" value="AB HYDROLASE SUPERFAMILY PROTEIN C4A8.06C"/>
    <property type="match status" value="1"/>
</dbReference>
<dbReference type="Proteomes" id="UP000321331">
    <property type="component" value="Unassembled WGS sequence"/>
</dbReference>
<gene>
    <name evidence="3" type="ORF">FocTR4_00009734</name>
</gene>
<keyword evidence="1" id="KW-0378">Hydrolase</keyword>
<sequence length="354" mass="39414">MADFTQYGHATAEWLAVTDSRPPIPGHLDLKEMQRLTNMYREQLAQSEMEKLKDYPILMNDYTVTSRDGFPLEVRTYRPASAKEGARLPIYIHLHGGGYVFGNIPSEDAICTRIAVMTNVTVVNLNYRHAPDYAYPTAWEDTVDAFHWVHDHIDELLGVPSQVVVGGISAGAQLAASLTLRQNIAPDALSRPKLAGQVLMIPALVHPDCYAPIMEQMKEPSLSSYVQNAEAPMINKAALDKFTGLLKVQNPDPKDVRLNIGLATVEQLKNMPPSTLGICGLDPLRDEALFYGQKLVEAGRVPTDVHVFNGLPHGFRRFGDQLAESRRWDKVMEDGIKWALSKPEPSGKFEIKLE</sequence>
<feature type="domain" description="Alpha/beta hydrolase fold-3" evidence="2">
    <location>
        <begin position="92"/>
        <end position="315"/>
    </location>
</feature>
<dbReference type="InterPro" id="IPR029058">
    <property type="entry name" value="AB_hydrolase_fold"/>
</dbReference>
<evidence type="ECO:0000259" key="2">
    <source>
        <dbReference type="Pfam" id="PF07859"/>
    </source>
</evidence>
<dbReference type="Pfam" id="PF07859">
    <property type="entry name" value="Abhydrolase_3"/>
    <property type="match status" value="1"/>
</dbReference>
<organism evidence="3 4">
    <name type="scientific">Fusarium oxysporum f. sp. cubense</name>
    <dbReference type="NCBI Taxonomy" id="61366"/>
    <lineage>
        <taxon>Eukaryota</taxon>
        <taxon>Fungi</taxon>
        <taxon>Dikarya</taxon>
        <taxon>Ascomycota</taxon>
        <taxon>Pezizomycotina</taxon>
        <taxon>Sordariomycetes</taxon>
        <taxon>Hypocreomycetidae</taxon>
        <taxon>Hypocreales</taxon>
        <taxon>Nectriaceae</taxon>
        <taxon>Fusarium</taxon>
        <taxon>Fusarium oxysporum species complex</taxon>
    </lineage>
</organism>
<evidence type="ECO:0000313" key="3">
    <source>
        <dbReference type="EMBL" id="TXC05840.1"/>
    </source>
</evidence>
<name>A0A5C6T4L5_FUSOC</name>
<reference evidence="3 4" key="1">
    <citation type="submission" date="2019-07" db="EMBL/GenBank/DDBJ databases">
        <title>The First High-Quality Draft Genome Sequence of the Causal Agent of the Current Panama Disease Epidemic.</title>
        <authorList>
            <person name="Warmington R.J."/>
            <person name="Kay W."/>
            <person name="Jeffries A."/>
            <person name="Bebber D."/>
            <person name="Moore K."/>
            <person name="Studholme D.J."/>
        </authorList>
    </citation>
    <scope>NUCLEOTIDE SEQUENCE [LARGE SCALE GENOMIC DNA]</scope>
    <source>
        <strain evidence="3 4">TR4</strain>
    </source>
</reference>
<proteinExistence type="predicted"/>
<accession>A0A5C6T4L5</accession>
<evidence type="ECO:0000313" key="4">
    <source>
        <dbReference type="Proteomes" id="UP000321331"/>
    </source>
</evidence>
<dbReference type="InterPro" id="IPR050300">
    <property type="entry name" value="GDXG_lipolytic_enzyme"/>
</dbReference>
<dbReference type="AlphaFoldDB" id="A0A5C6T4L5"/>
<dbReference type="SUPFAM" id="SSF53474">
    <property type="entry name" value="alpha/beta-Hydrolases"/>
    <property type="match status" value="1"/>
</dbReference>
<dbReference type="PANTHER" id="PTHR48081:SF8">
    <property type="entry name" value="ALPHA_BETA HYDROLASE FOLD-3 DOMAIN-CONTAINING PROTEIN-RELATED"/>
    <property type="match status" value="1"/>
</dbReference>
<dbReference type="GO" id="GO:0016787">
    <property type="term" value="F:hydrolase activity"/>
    <property type="evidence" value="ECO:0007669"/>
    <property type="project" value="UniProtKB-KW"/>
</dbReference>
<comment type="caution">
    <text evidence="3">The sequence shown here is derived from an EMBL/GenBank/DDBJ whole genome shotgun (WGS) entry which is preliminary data.</text>
</comment>
<dbReference type="InterPro" id="IPR013094">
    <property type="entry name" value="AB_hydrolase_3"/>
</dbReference>
<evidence type="ECO:0000256" key="1">
    <source>
        <dbReference type="ARBA" id="ARBA00022801"/>
    </source>
</evidence>
<protein>
    <recommendedName>
        <fullName evidence="2">Alpha/beta hydrolase fold-3 domain-containing protein</fullName>
    </recommendedName>
</protein>
<dbReference type="Gene3D" id="3.40.50.1820">
    <property type="entry name" value="alpha/beta hydrolase"/>
    <property type="match status" value="1"/>
</dbReference>
<dbReference type="EMBL" id="VMNF01000006">
    <property type="protein sequence ID" value="TXC05840.1"/>
    <property type="molecule type" value="Genomic_DNA"/>
</dbReference>